<dbReference type="OMA" id="WKKNQTF"/>
<dbReference type="Pfam" id="PF03466">
    <property type="entry name" value="LysR_substrate"/>
    <property type="match status" value="1"/>
</dbReference>
<dbReference type="RefSeq" id="WP_009893591.1">
    <property type="nucleotide sequence ID" value="NZ_AP031492.1"/>
</dbReference>
<evidence type="ECO:0000313" key="8">
    <source>
        <dbReference type="EMBL" id="CDT13019.1"/>
    </source>
</evidence>
<keyword evidence="2" id="KW-0805">Transcription regulation</keyword>
<dbReference type="EMBL" id="LK932994">
    <property type="protein sequence ID" value="CDT13019.1"/>
    <property type="molecule type" value="Genomic_DNA"/>
</dbReference>
<sequence>MNINYLYYFQTVCKYKNMTKAAESIHISQPSITLAIKELEKELGFELFYRIGNKIELTPEGKIFLDKSKHFIKQFEDFQCDALDLGKKRKASLKIGIPTVLGTFLLSKILPRFNVIYPDIELKIFEVPTFVGAKMIEESTLDFCIGIIDSDIYDDIDSKTIYKTELYLVTNPKNELAKHPIISNYMLKNVPFVILSEGSYHYKIITKRLEKAKPNIILHSNQLSTIRYLLENDLASTILYKEIFQNTENLCSIPLERAITANIGVLWRRNQYISHSMKLFIEYMASIHIN</sequence>
<evidence type="ECO:0000259" key="5">
    <source>
        <dbReference type="PROSITE" id="PS50931"/>
    </source>
</evidence>
<dbReference type="Proteomes" id="UP000189137">
    <property type="component" value="Unassembled WGS sequence"/>
</dbReference>
<dbReference type="GO" id="GO:0003677">
    <property type="term" value="F:DNA binding"/>
    <property type="evidence" value="ECO:0007669"/>
    <property type="project" value="UniProtKB-KW"/>
</dbReference>
<dbReference type="Proteomes" id="UP000372533">
    <property type="component" value="Unassembled WGS sequence"/>
</dbReference>
<reference evidence="7" key="1">
    <citation type="submission" date="2014-07" db="EMBL/GenBank/DDBJ databases">
        <authorList>
            <person name="Monot Marc"/>
        </authorList>
    </citation>
    <scope>NUCLEOTIDE SEQUENCE</scope>
    <source>
        <strain evidence="8">7032989</strain>
        <strain evidence="7">7032994</strain>
    </source>
</reference>
<evidence type="ECO:0000256" key="4">
    <source>
        <dbReference type="ARBA" id="ARBA00023163"/>
    </source>
</evidence>
<reference evidence="9" key="4">
    <citation type="submission" date="2021-06" db="EMBL/GenBank/DDBJ databases">
        <authorList>
            <consortium name="NCBI Pathogen Detection Project"/>
        </authorList>
    </citation>
    <scope>NUCLEOTIDE SEQUENCE</scope>
    <source>
        <strain evidence="9">HN1000</strain>
    </source>
</reference>
<dbReference type="CDD" id="cd05466">
    <property type="entry name" value="PBP2_LTTR_substrate"/>
    <property type="match status" value="1"/>
</dbReference>
<dbReference type="PROSITE" id="PS50931">
    <property type="entry name" value="HTH_LYSR"/>
    <property type="match status" value="1"/>
</dbReference>
<dbReference type="EMBL" id="CAAJVP010000015">
    <property type="protein sequence ID" value="VHY15109.1"/>
    <property type="molecule type" value="Genomic_DNA"/>
</dbReference>
<evidence type="ECO:0000313" key="13">
    <source>
        <dbReference type="Proteomes" id="UP000372533"/>
    </source>
</evidence>
<evidence type="ECO:0000256" key="1">
    <source>
        <dbReference type="ARBA" id="ARBA00009437"/>
    </source>
</evidence>
<protein>
    <submittedName>
        <fullName evidence="10">Cyn operon transcriptional activator</fullName>
    </submittedName>
    <submittedName>
        <fullName evidence="9">LysR family transcriptional regulator</fullName>
    </submittedName>
    <submittedName>
        <fullName evidence="7">LysR-family regulatory protein</fullName>
    </submittedName>
    <submittedName>
        <fullName evidence="6">Transcriptional regulator, LysR family</fullName>
    </submittedName>
</protein>
<dbReference type="GO" id="GO:0005829">
    <property type="term" value="C:cytosol"/>
    <property type="evidence" value="ECO:0007669"/>
    <property type="project" value="TreeGrafter"/>
</dbReference>
<keyword evidence="3" id="KW-0238">DNA-binding</keyword>
<dbReference type="PANTHER" id="PTHR30419:SF8">
    <property type="entry name" value="NITROGEN ASSIMILATION TRANSCRIPTIONAL ACTIVATOR-RELATED"/>
    <property type="match status" value="1"/>
</dbReference>
<dbReference type="FunFam" id="1.10.10.10:FF:000001">
    <property type="entry name" value="LysR family transcriptional regulator"/>
    <property type="match status" value="1"/>
</dbReference>
<dbReference type="InterPro" id="IPR000847">
    <property type="entry name" value="LysR_HTH_N"/>
</dbReference>
<name>A0A031WJC7_CLODI</name>
<dbReference type="InterPro" id="IPR036390">
    <property type="entry name" value="WH_DNA-bd_sf"/>
</dbReference>
<accession>A0A031WJC7</accession>
<dbReference type="GeneID" id="66354740"/>
<gene>
    <name evidence="10" type="primary">cynR</name>
    <name evidence="8" type="ORF">BN1095_330028</name>
    <name evidence="6" type="ORF">BN1096_520370</name>
    <name evidence="7" type="ORF">BN1097_630248</name>
    <name evidence="9" type="ORF">KRM00_003289</name>
    <name evidence="11" type="ORF">SAMEA1402366_02840</name>
    <name evidence="10" type="ORF">SAMEA3375112_02302</name>
</gene>
<dbReference type="InterPro" id="IPR050950">
    <property type="entry name" value="HTH-type_LysR_regulators"/>
</dbReference>
<dbReference type="Proteomes" id="UP000878956">
    <property type="component" value="Unassembled WGS sequence"/>
</dbReference>
<keyword evidence="4" id="KW-0804">Transcription</keyword>
<dbReference type="PATRIC" id="fig|1496.1372.peg.2965"/>
<dbReference type="GO" id="GO:0003700">
    <property type="term" value="F:DNA-binding transcription factor activity"/>
    <property type="evidence" value="ECO:0007669"/>
    <property type="project" value="InterPro"/>
</dbReference>
<feature type="domain" description="HTH lysR-type" evidence="5">
    <location>
        <begin position="1"/>
        <end position="58"/>
    </location>
</feature>
<dbReference type="Gene3D" id="3.40.190.290">
    <property type="match status" value="1"/>
</dbReference>
<evidence type="ECO:0000313" key="9">
    <source>
        <dbReference type="EMBL" id="HBH1543757.1"/>
    </source>
</evidence>
<organism evidence="7">
    <name type="scientific">Clostridioides difficile</name>
    <name type="common">Peptoclostridium difficile</name>
    <dbReference type="NCBI Taxonomy" id="1496"/>
    <lineage>
        <taxon>Bacteria</taxon>
        <taxon>Bacillati</taxon>
        <taxon>Bacillota</taxon>
        <taxon>Clostridia</taxon>
        <taxon>Peptostreptococcales</taxon>
        <taxon>Peptostreptococcaceae</taxon>
        <taxon>Clostridioides</taxon>
    </lineage>
</organism>
<dbReference type="SUPFAM" id="SSF53850">
    <property type="entry name" value="Periplasmic binding protein-like II"/>
    <property type="match status" value="1"/>
</dbReference>
<dbReference type="EMBL" id="DAEPXK010000047">
    <property type="protein sequence ID" value="HBH1543757.1"/>
    <property type="molecule type" value="Genomic_DNA"/>
</dbReference>
<evidence type="ECO:0000256" key="2">
    <source>
        <dbReference type="ARBA" id="ARBA00023015"/>
    </source>
</evidence>
<evidence type="ECO:0000313" key="11">
    <source>
        <dbReference type="EMBL" id="VHY15109.1"/>
    </source>
</evidence>
<dbReference type="AlphaFoldDB" id="A0A031WJC7"/>
<dbReference type="InterPro" id="IPR005119">
    <property type="entry name" value="LysR_subst-bd"/>
</dbReference>
<reference evidence="9" key="3">
    <citation type="journal article" date="2018" name="Genome Biol.">
        <title>SKESA: strategic k-mer extension for scrupulous assemblies.</title>
        <authorList>
            <person name="Souvorov A."/>
            <person name="Agarwala R."/>
            <person name="Lipman D.J."/>
        </authorList>
    </citation>
    <scope>NUCLEOTIDE SEQUENCE</scope>
    <source>
        <strain evidence="9">HN1000</strain>
    </source>
</reference>
<evidence type="ECO:0000256" key="3">
    <source>
        <dbReference type="ARBA" id="ARBA00023125"/>
    </source>
</evidence>
<evidence type="ECO:0000313" key="6">
    <source>
        <dbReference type="EMBL" id="CDS85585.1"/>
    </source>
</evidence>
<dbReference type="PRINTS" id="PR00039">
    <property type="entry name" value="HTHLYSR"/>
</dbReference>
<reference evidence="10 12" key="2">
    <citation type="submission" date="2017-02" db="EMBL/GenBank/DDBJ databases">
        <authorList>
            <consortium name="Pathogen Informatics"/>
        </authorList>
    </citation>
    <scope>NUCLEOTIDE SEQUENCE [LARGE SCALE GENOMIC DNA]</scope>
    <source>
        <strain evidence="11">Tl291</strain>
        <strain evidence="13">tl291</strain>
        <strain evidence="10 12">VRECD0157</strain>
    </source>
</reference>
<evidence type="ECO:0000313" key="10">
    <source>
        <dbReference type="EMBL" id="SJS52237.1"/>
    </source>
</evidence>
<dbReference type="Gene3D" id="1.10.10.10">
    <property type="entry name" value="Winged helix-like DNA-binding domain superfamily/Winged helix DNA-binding domain"/>
    <property type="match status" value="1"/>
</dbReference>
<dbReference type="InterPro" id="IPR036388">
    <property type="entry name" value="WH-like_DNA-bd_sf"/>
</dbReference>
<dbReference type="EMBL" id="FUPS01000007">
    <property type="protein sequence ID" value="SJS52237.1"/>
    <property type="molecule type" value="Genomic_DNA"/>
</dbReference>
<evidence type="ECO:0000313" key="7">
    <source>
        <dbReference type="EMBL" id="CDS87801.1"/>
    </source>
</evidence>
<dbReference type="PANTHER" id="PTHR30419">
    <property type="entry name" value="HTH-TYPE TRANSCRIPTIONAL REGULATOR YBHD"/>
    <property type="match status" value="1"/>
</dbReference>
<dbReference type="EMBL" id="LK932402">
    <property type="protein sequence ID" value="CDS87801.1"/>
    <property type="molecule type" value="Genomic_DNA"/>
</dbReference>
<dbReference type="EMBL" id="LK932505">
    <property type="protein sequence ID" value="CDS85585.1"/>
    <property type="molecule type" value="Genomic_DNA"/>
</dbReference>
<dbReference type="KEGG" id="pdf:CD630DERM_23450"/>
<dbReference type="SUPFAM" id="SSF46785">
    <property type="entry name" value="Winged helix' DNA-binding domain"/>
    <property type="match status" value="1"/>
</dbReference>
<comment type="similarity">
    <text evidence="1">Belongs to the LysR transcriptional regulatory family.</text>
</comment>
<proteinExistence type="inferred from homology"/>
<dbReference type="Pfam" id="PF00126">
    <property type="entry name" value="HTH_1"/>
    <property type="match status" value="1"/>
</dbReference>
<evidence type="ECO:0000313" key="12">
    <source>
        <dbReference type="Proteomes" id="UP000189137"/>
    </source>
</evidence>